<reference evidence="4 5" key="1">
    <citation type="submission" date="2018-04" db="EMBL/GenBank/DDBJ databases">
        <title>The genome sequence of Caulobacter sp. 736.</title>
        <authorList>
            <person name="Gao J."/>
            <person name="Sun J."/>
        </authorList>
    </citation>
    <scope>NUCLEOTIDE SEQUENCE [LARGE SCALE GENOMIC DNA]</scope>
    <source>
        <strain evidence="4 5">736</strain>
    </source>
</reference>
<proteinExistence type="inferred from homology"/>
<evidence type="ECO:0000313" key="4">
    <source>
        <dbReference type="EMBL" id="PVM77488.1"/>
    </source>
</evidence>
<evidence type="ECO:0000256" key="1">
    <source>
        <dbReference type="ARBA" id="ARBA00005336"/>
    </source>
</evidence>
<dbReference type="InterPro" id="IPR036881">
    <property type="entry name" value="Glyco_hydro_3_C_sf"/>
</dbReference>
<dbReference type="Gene3D" id="2.60.40.10">
    <property type="entry name" value="Immunoglobulins"/>
    <property type="match status" value="1"/>
</dbReference>
<keyword evidence="2 4" id="KW-0378">Hydrolase</keyword>
<keyword evidence="5" id="KW-1185">Reference proteome</keyword>
<name>A0A2T9J7F9_9CAUL</name>
<evidence type="ECO:0000313" key="5">
    <source>
        <dbReference type="Proteomes" id="UP000244913"/>
    </source>
</evidence>
<comment type="similarity">
    <text evidence="1">Belongs to the glycosyl hydrolase 3 family.</text>
</comment>
<dbReference type="Pfam" id="PF14310">
    <property type="entry name" value="Fn3-like"/>
    <property type="match status" value="1"/>
</dbReference>
<dbReference type="InterPro" id="IPR013783">
    <property type="entry name" value="Ig-like_fold"/>
</dbReference>
<dbReference type="PANTHER" id="PTHR42715:SF10">
    <property type="entry name" value="BETA-GLUCOSIDASE"/>
    <property type="match status" value="1"/>
</dbReference>
<dbReference type="GO" id="GO:0004553">
    <property type="term" value="F:hydrolase activity, hydrolyzing O-glycosyl compounds"/>
    <property type="evidence" value="ECO:0007669"/>
    <property type="project" value="InterPro"/>
</dbReference>
<evidence type="ECO:0000256" key="2">
    <source>
        <dbReference type="ARBA" id="ARBA00022801"/>
    </source>
</evidence>
<evidence type="ECO:0000259" key="3">
    <source>
        <dbReference type="SMART" id="SM01217"/>
    </source>
</evidence>
<gene>
    <name evidence="4" type="ORF">DDF65_16290</name>
</gene>
<dbReference type="InterPro" id="IPR026891">
    <property type="entry name" value="Fn3-like"/>
</dbReference>
<dbReference type="Pfam" id="PF00933">
    <property type="entry name" value="Glyco_hydro_3"/>
    <property type="match status" value="1"/>
</dbReference>
<dbReference type="Pfam" id="PF01915">
    <property type="entry name" value="Glyco_hydro_3_C"/>
    <property type="match status" value="1"/>
</dbReference>
<dbReference type="SUPFAM" id="SSF51445">
    <property type="entry name" value="(Trans)glycosidases"/>
    <property type="match status" value="1"/>
</dbReference>
<dbReference type="InterPro" id="IPR050288">
    <property type="entry name" value="Cellulose_deg_GH3"/>
</dbReference>
<feature type="domain" description="Fibronectin type III-like" evidence="3">
    <location>
        <begin position="650"/>
        <end position="717"/>
    </location>
</feature>
<dbReference type="SUPFAM" id="SSF52279">
    <property type="entry name" value="Beta-D-glucan exohydrolase, C-terminal domain"/>
    <property type="match status" value="1"/>
</dbReference>
<dbReference type="PRINTS" id="PR00133">
    <property type="entry name" value="GLHYDRLASE3"/>
</dbReference>
<dbReference type="Gene3D" id="3.20.20.300">
    <property type="entry name" value="Glycoside hydrolase, family 3, N-terminal domain"/>
    <property type="match status" value="2"/>
</dbReference>
<dbReference type="EMBL" id="QDKP01000049">
    <property type="protein sequence ID" value="PVM77488.1"/>
    <property type="molecule type" value="Genomic_DNA"/>
</dbReference>
<dbReference type="PANTHER" id="PTHR42715">
    <property type="entry name" value="BETA-GLUCOSIDASE"/>
    <property type="match status" value="1"/>
</dbReference>
<organism evidence="4 5">
    <name type="scientific">Caulobacter radicis</name>
    <dbReference type="NCBI Taxonomy" id="2172650"/>
    <lineage>
        <taxon>Bacteria</taxon>
        <taxon>Pseudomonadati</taxon>
        <taxon>Pseudomonadota</taxon>
        <taxon>Alphaproteobacteria</taxon>
        <taxon>Caulobacterales</taxon>
        <taxon>Caulobacteraceae</taxon>
        <taxon>Caulobacter</taxon>
    </lineage>
</organism>
<comment type="caution">
    <text evidence="4">The sequence shown here is derived from an EMBL/GenBank/DDBJ whole genome shotgun (WGS) entry which is preliminary data.</text>
</comment>
<dbReference type="SMART" id="SM01217">
    <property type="entry name" value="Fn3_like"/>
    <property type="match status" value="1"/>
</dbReference>
<dbReference type="InterPro" id="IPR002772">
    <property type="entry name" value="Glyco_hydro_3_C"/>
</dbReference>
<dbReference type="InterPro" id="IPR036962">
    <property type="entry name" value="Glyco_hydro_3_N_sf"/>
</dbReference>
<sequence length="735" mass="76224">MLGSPLDASVAPTLSSRAWMDASLLPEARARLLVEAMTEDERIGLLHSLMAVPLAKGYAIPEGAVPGSGYVPPIPRLGFPGLFETDASLGVANMADARPGDVATAAPSGLCVASTWDPALASAVGAMIGDEAARKGFNVLLGPGANLTRDPRCGRNFEYLGEDPLLTGVLAGAAIRGVQQEGVVACLKHFILNDQETGRHVVNAVIDDGALRESDLLAFQIAIELGAPGSVMSGYNRINGHYACAHEPLLNGVLKGDWAFPGWVMSDWGALSGVEAANAGCDQQSGAQLDHAIWFADPLKAAVKAGGVSASRVQDMCQRILRSLFAVGVFDRPSRAGEPIDFDAHERLAQTVAEDGAVLLRNEGGLLPLPDAIGTILVVGGLADLGVISGAGSSQVTPRGGFAAVQSLGGEGDLSVWMSEHYHPASPLKAIRKRAANASVRFANGRYVSEAVAMAAKADVAIVFATQWMGEGFDAPDLTLPNGQDALIAAVAAANPRTIVVLETGGPVLMPWLQDVAAVLQAWYPGSAGGEAIAALLFGDVTPGGRLPMTFPASEAQLPRPSIAGAGQRWATPRGPAVDVAQQPSFDAPHPEGADVGYRWHARTGAAPLFPFGFGLSYTDFRYANLQVAGGATLTVSFEVTNVGDRPGADTPQVYLIGRAGQPLLRLVGWEKVALAPSQSARVTVRVDQRLLADFDSSARAWSVAAGRYEIAVGACATDVALTGGADIEAALLAP</sequence>
<accession>A0A2T9J7F9</accession>
<dbReference type="Proteomes" id="UP000244913">
    <property type="component" value="Unassembled WGS sequence"/>
</dbReference>
<dbReference type="InterPro" id="IPR017853">
    <property type="entry name" value="GH"/>
</dbReference>
<dbReference type="Gene3D" id="3.40.50.1700">
    <property type="entry name" value="Glycoside hydrolase family 3 C-terminal domain"/>
    <property type="match status" value="2"/>
</dbReference>
<dbReference type="AlphaFoldDB" id="A0A2T9J7F9"/>
<protein>
    <submittedName>
        <fullName evidence="4">Glycosyl hydrolase</fullName>
    </submittedName>
</protein>
<dbReference type="InterPro" id="IPR001764">
    <property type="entry name" value="Glyco_hydro_3_N"/>
</dbReference>
<dbReference type="GO" id="GO:0005975">
    <property type="term" value="P:carbohydrate metabolic process"/>
    <property type="evidence" value="ECO:0007669"/>
    <property type="project" value="InterPro"/>
</dbReference>